<dbReference type="PANTHER" id="PTHR46601">
    <property type="entry name" value="ULP_PROTEASE DOMAIN-CONTAINING PROTEIN"/>
    <property type="match status" value="1"/>
</dbReference>
<dbReference type="EMBL" id="JAWDGP010004501">
    <property type="protein sequence ID" value="KAK3763785.1"/>
    <property type="molecule type" value="Genomic_DNA"/>
</dbReference>
<keyword evidence="2" id="KW-1185">Reference proteome</keyword>
<dbReference type="Proteomes" id="UP001283361">
    <property type="component" value="Unassembled WGS sequence"/>
</dbReference>
<sequence>MRTIWTDGKKQKLRKFYLCMYVKEVYRMFQSAYPDVQIGFSKFASLRPQNVLLLKDQPEDQCKCKMHENFTLKLKALKIEYNDEFWQSYLCDGADLETECWRNECDKCKCGCLFLESMEQQDNREPIVWKKWCKDKSSGRIHIEFVEDWKDGPSSEFKNKFTLKIIHEISQILQCEVRWQYFATSHGKGVVDGIGGAAKSAVRKRVLSKTGPVVQCASDFVREVRKDLPRVKVTEEEISVNESKWKDVDSVPAETGDWVVVRYDRKTYPGEVTSVVGADIEVSVMRPTFSGN</sequence>
<name>A0AAE1DBG1_9GAST</name>
<accession>A0AAE1DBG1</accession>
<gene>
    <name evidence="1" type="ORF">RRG08_065748</name>
</gene>
<protein>
    <submittedName>
        <fullName evidence="1">Uncharacterized protein</fullName>
    </submittedName>
</protein>
<organism evidence="1 2">
    <name type="scientific">Elysia crispata</name>
    <name type="common">lettuce slug</name>
    <dbReference type="NCBI Taxonomy" id="231223"/>
    <lineage>
        <taxon>Eukaryota</taxon>
        <taxon>Metazoa</taxon>
        <taxon>Spiralia</taxon>
        <taxon>Lophotrochozoa</taxon>
        <taxon>Mollusca</taxon>
        <taxon>Gastropoda</taxon>
        <taxon>Heterobranchia</taxon>
        <taxon>Euthyneura</taxon>
        <taxon>Panpulmonata</taxon>
        <taxon>Sacoglossa</taxon>
        <taxon>Placobranchoidea</taxon>
        <taxon>Plakobranchidae</taxon>
        <taxon>Elysia</taxon>
    </lineage>
</organism>
<dbReference type="PANTHER" id="PTHR46601:SF2">
    <property type="entry name" value="UBIQUITIN-LIKE PROTEASE FAMILY PROFILE DOMAIN-CONTAINING PROTEIN"/>
    <property type="match status" value="1"/>
</dbReference>
<reference evidence="1" key="1">
    <citation type="journal article" date="2023" name="G3 (Bethesda)">
        <title>A reference genome for the long-term kleptoplast-retaining sea slug Elysia crispata morphotype clarki.</title>
        <authorList>
            <person name="Eastman K.E."/>
            <person name="Pendleton A.L."/>
            <person name="Shaikh M.A."/>
            <person name="Suttiyut T."/>
            <person name="Ogas R."/>
            <person name="Tomko P."/>
            <person name="Gavelis G."/>
            <person name="Widhalm J.R."/>
            <person name="Wisecaver J.H."/>
        </authorList>
    </citation>
    <scope>NUCLEOTIDE SEQUENCE</scope>
    <source>
        <strain evidence="1">ECLA1</strain>
    </source>
</reference>
<evidence type="ECO:0000313" key="2">
    <source>
        <dbReference type="Proteomes" id="UP001283361"/>
    </source>
</evidence>
<proteinExistence type="predicted"/>
<dbReference type="AlphaFoldDB" id="A0AAE1DBG1"/>
<evidence type="ECO:0000313" key="1">
    <source>
        <dbReference type="EMBL" id="KAK3763785.1"/>
    </source>
</evidence>
<comment type="caution">
    <text evidence="1">The sequence shown here is derived from an EMBL/GenBank/DDBJ whole genome shotgun (WGS) entry which is preliminary data.</text>
</comment>